<dbReference type="Proteomes" id="UP001583280">
    <property type="component" value="Unassembled WGS sequence"/>
</dbReference>
<gene>
    <name evidence="3" type="ORF">Cpir12675_004769</name>
</gene>
<dbReference type="Gene3D" id="3.60.21.10">
    <property type="match status" value="1"/>
</dbReference>
<keyword evidence="4" id="KW-1185">Reference proteome</keyword>
<accession>A0ABR3YU50</accession>
<comment type="caution">
    <text evidence="3">The sequence shown here is derived from an EMBL/GenBank/DDBJ whole genome shotgun (WGS) entry which is preliminary data.</text>
</comment>
<dbReference type="SUPFAM" id="SSF56300">
    <property type="entry name" value="Metallo-dependent phosphatases"/>
    <property type="match status" value="1"/>
</dbReference>
<feature type="domain" description="Calcineurin-like phosphoesterase" evidence="2">
    <location>
        <begin position="37"/>
        <end position="265"/>
    </location>
</feature>
<dbReference type="Pfam" id="PF00149">
    <property type="entry name" value="Metallophos"/>
    <property type="match status" value="1"/>
</dbReference>
<dbReference type="PANTHER" id="PTHR37844">
    <property type="entry name" value="SER/THR PROTEIN PHOSPHATASE SUPERFAMILY (AFU_ORTHOLOGUE AFUA_1G14840)"/>
    <property type="match status" value="1"/>
</dbReference>
<proteinExistence type="predicted"/>
<name>A0ABR3YU50_9PEZI</name>
<feature type="compositionally biased region" description="Basic and acidic residues" evidence="1">
    <location>
        <begin position="291"/>
        <end position="315"/>
    </location>
</feature>
<dbReference type="InterPro" id="IPR029052">
    <property type="entry name" value="Metallo-depent_PP-like"/>
</dbReference>
<sequence length="315" mass="35183">MISALYSTARNVVYGLDSDRQDITKMDPSRYAFQYMSDLHLELCSQYTTFEFQPTAPYLILAGDIGYLNDPRLEEFLAAQTRCFEKVFFVPGNHEFYGATYAEGMRLARAMASRLGSNFVLLQQDRTILTLPNSLLSSSSVGSSPKRRIHVLGCSLWSHIPLESSEAVRARIPDFNKIEDWSVEAHNHLHRSDLAWLRGELTALVPTLKPQDRVLVITHHAPIAAGSSAPDKTGSPVSCAFSSDLLKSGLDAKGVTAWIYGHTHYSNSITQGNTTLLANQRGHVFPENDDGFEKGCKRPAPDPEHRFDPERTIWL</sequence>
<protein>
    <recommendedName>
        <fullName evidence="2">Calcineurin-like phosphoesterase domain-containing protein</fullName>
    </recommendedName>
</protein>
<evidence type="ECO:0000256" key="1">
    <source>
        <dbReference type="SAM" id="MobiDB-lite"/>
    </source>
</evidence>
<evidence type="ECO:0000313" key="3">
    <source>
        <dbReference type="EMBL" id="KAL1891910.1"/>
    </source>
</evidence>
<dbReference type="PANTHER" id="PTHR37844:SF2">
    <property type="entry name" value="SER_THR PROTEIN PHOSPHATASE SUPERFAMILY (AFU_ORTHOLOGUE AFUA_1G14840)"/>
    <property type="match status" value="1"/>
</dbReference>
<dbReference type="EMBL" id="JAWDJO010000143">
    <property type="protein sequence ID" value="KAL1891910.1"/>
    <property type="molecule type" value="Genomic_DNA"/>
</dbReference>
<organism evidence="3 4">
    <name type="scientific">Ceratocystis pirilliformis</name>
    <dbReference type="NCBI Taxonomy" id="259994"/>
    <lineage>
        <taxon>Eukaryota</taxon>
        <taxon>Fungi</taxon>
        <taxon>Dikarya</taxon>
        <taxon>Ascomycota</taxon>
        <taxon>Pezizomycotina</taxon>
        <taxon>Sordariomycetes</taxon>
        <taxon>Hypocreomycetidae</taxon>
        <taxon>Microascales</taxon>
        <taxon>Ceratocystidaceae</taxon>
        <taxon>Ceratocystis</taxon>
    </lineage>
</organism>
<feature type="region of interest" description="Disordered" evidence="1">
    <location>
        <begin position="287"/>
        <end position="315"/>
    </location>
</feature>
<evidence type="ECO:0000313" key="4">
    <source>
        <dbReference type="Proteomes" id="UP001583280"/>
    </source>
</evidence>
<reference evidence="3 4" key="1">
    <citation type="journal article" date="2024" name="IMA Fungus">
        <title>IMA Genome - F19 : A genome assembly and annotation guide to empower mycologists, including annotated draft genome sequences of Ceratocystis pirilliformis, Diaporthe australafricana, Fusarium ophioides, Paecilomyces lecythidis, and Sporothrix stenoceras.</title>
        <authorList>
            <person name="Aylward J."/>
            <person name="Wilson A.M."/>
            <person name="Visagie C.M."/>
            <person name="Spraker J."/>
            <person name="Barnes I."/>
            <person name="Buitendag C."/>
            <person name="Ceriani C."/>
            <person name="Del Mar Angel L."/>
            <person name="du Plessis D."/>
            <person name="Fuchs T."/>
            <person name="Gasser K."/>
            <person name="Kramer D."/>
            <person name="Li W."/>
            <person name="Munsamy K."/>
            <person name="Piso A."/>
            <person name="Price J.L."/>
            <person name="Sonnekus B."/>
            <person name="Thomas C."/>
            <person name="van der Nest A."/>
            <person name="van Dijk A."/>
            <person name="van Heerden A."/>
            <person name="van Vuuren N."/>
            <person name="Yilmaz N."/>
            <person name="Duong T.A."/>
            <person name="van der Merwe N.A."/>
            <person name="Wingfield M.J."/>
            <person name="Wingfield B.D."/>
        </authorList>
    </citation>
    <scope>NUCLEOTIDE SEQUENCE [LARGE SCALE GENOMIC DNA]</scope>
    <source>
        <strain evidence="3 4">CMW 12675</strain>
    </source>
</reference>
<dbReference type="InterPro" id="IPR004843">
    <property type="entry name" value="Calcineurin-like_PHP"/>
</dbReference>
<evidence type="ECO:0000259" key="2">
    <source>
        <dbReference type="Pfam" id="PF00149"/>
    </source>
</evidence>